<keyword evidence="3" id="KW-1185">Reference proteome</keyword>
<accession>A0A9N9KTF7</accession>
<evidence type="ECO:0000313" key="3">
    <source>
        <dbReference type="Proteomes" id="UP000696280"/>
    </source>
</evidence>
<dbReference type="AlphaFoldDB" id="A0A9N9KTF7"/>
<organism evidence="2 3">
    <name type="scientific">Hymenoscyphus fraxineus</name>
    <dbReference type="NCBI Taxonomy" id="746836"/>
    <lineage>
        <taxon>Eukaryota</taxon>
        <taxon>Fungi</taxon>
        <taxon>Dikarya</taxon>
        <taxon>Ascomycota</taxon>
        <taxon>Pezizomycotina</taxon>
        <taxon>Leotiomycetes</taxon>
        <taxon>Helotiales</taxon>
        <taxon>Helotiaceae</taxon>
        <taxon>Hymenoscyphus</taxon>
    </lineage>
</organism>
<evidence type="ECO:0000256" key="1">
    <source>
        <dbReference type="SAM" id="MobiDB-lite"/>
    </source>
</evidence>
<reference evidence="2" key="1">
    <citation type="submission" date="2021-07" db="EMBL/GenBank/DDBJ databases">
        <authorList>
            <person name="Durling M."/>
        </authorList>
    </citation>
    <scope>NUCLEOTIDE SEQUENCE</scope>
</reference>
<dbReference type="OrthoDB" id="5153521at2759"/>
<comment type="caution">
    <text evidence="2">The sequence shown here is derived from an EMBL/GenBank/DDBJ whole genome shotgun (WGS) entry which is preliminary data.</text>
</comment>
<evidence type="ECO:0000313" key="2">
    <source>
        <dbReference type="EMBL" id="CAG8951810.1"/>
    </source>
</evidence>
<sequence>MSTASLQQRDIRSASVPFKRDREHQQKWSNGIRLAPGVAPIHSELIDGVSPSQSWKDPTKAEFMQRAKVRPNAMKSILGNKTHANRTSKPTFHASGAFHSGTIQGRLDRKADAYRESNPTSPLSDSLIAILPQHVNNTSPAIRTLDADIFYSFDNKGPSPTGRGTKVELGSLIEQAEQKWIAEQTEKIIRGEYEVLDAQGEKTVLKKKRGSPKQKATKDSVKVMDEDDDYGFELI</sequence>
<dbReference type="Proteomes" id="UP000696280">
    <property type="component" value="Unassembled WGS sequence"/>
</dbReference>
<gene>
    <name evidence="2" type="ORF">HYFRA_00005614</name>
</gene>
<protein>
    <submittedName>
        <fullName evidence="2">Uncharacterized protein</fullName>
    </submittedName>
</protein>
<name>A0A9N9KTF7_9HELO</name>
<proteinExistence type="predicted"/>
<feature type="region of interest" description="Disordered" evidence="1">
    <location>
        <begin position="1"/>
        <end position="26"/>
    </location>
</feature>
<dbReference type="EMBL" id="CAJVRL010000044">
    <property type="protein sequence ID" value="CAG8951810.1"/>
    <property type="molecule type" value="Genomic_DNA"/>
</dbReference>